<organism evidence="1 2">
    <name type="scientific">Suillus plorans</name>
    <dbReference type="NCBI Taxonomy" id="116603"/>
    <lineage>
        <taxon>Eukaryota</taxon>
        <taxon>Fungi</taxon>
        <taxon>Dikarya</taxon>
        <taxon>Basidiomycota</taxon>
        <taxon>Agaricomycotina</taxon>
        <taxon>Agaricomycetes</taxon>
        <taxon>Agaricomycetidae</taxon>
        <taxon>Boletales</taxon>
        <taxon>Suillineae</taxon>
        <taxon>Suillaceae</taxon>
        <taxon>Suillus</taxon>
    </lineage>
</organism>
<sequence length="94" mass="11367">YCLSGVVDPFWCNWPFTDPTWFLTPDTLHHWPHEFYDHDVQWCIRIIGMEELDFCFSVLQPLMTFRHFKQGILTLKQVTGRAQRDMQHYFVAVM</sequence>
<proteinExistence type="predicted"/>
<reference evidence="1" key="1">
    <citation type="journal article" date="2020" name="New Phytol.">
        <title>Comparative genomics reveals dynamic genome evolution in host specialist ectomycorrhizal fungi.</title>
        <authorList>
            <person name="Lofgren L.A."/>
            <person name="Nguyen N.H."/>
            <person name="Vilgalys R."/>
            <person name="Ruytinx J."/>
            <person name="Liao H.L."/>
            <person name="Branco S."/>
            <person name="Kuo A."/>
            <person name="LaButti K."/>
            <person name="Lipzen A."/>
            <person name="Andreopoulos W."/>
            <person name="Pangilinan J."/>
            <person name="Riley R."/>
            <person name="Hundley H."/>
            <person name="Na H."/>
            <person name="Barry K."/>
            <person name="Grigoriev I.V."/>
            <person name="Stajich J.E."/>
            <person name="Kennedy P.G."/>
        </authorList>
    </citation>
    <scope>NUCLEOTIDE SEQUENCE</scope>
    <source>
        <strain evidence="1">S12</strain>
    </source>
</reference>
<protein>
    <submittedName>
        <fullName evidence="1">Uncharacterized protein</fullName>
    </submittedName>
</protein>
<feature type="non-terminal residue" evidence="1">
    <location>
        <position position="1"/>
    </location>
</feature>
<comment type="caution">
    <text evidence="1">The sequence shown here is derived from an EMBL/GenBank/DDBJ whole genome shotgun (WGS) entry which is preliminary data.</text>
</comment>
<dbReference type="OrthoDB" id="3232986at2759"/>
<gene>
    <name evidence="1" type="ORF">HD556DRAFT_1237684</name>
</gene>
<dbReference type="RefSeq" id="XP_041160062.1">
    <property type="nucleotide sequence ID" value="XM_041297921.1"/>
</dbReference>
<dbReference type="Pfam" id="PF18759">
    <property type="entry name" value="Plavaka"/>
    <property type="match status" value="1"/>
</dbReference>
<dbReference type="AlphaFoldDB" id="A0A9P7AQR6"/>
<name>A0A9P7AQR6_9AGAM</name>
<dbReference type="Proteomes" id="UP000719766">
    <property type="component" value="Unassembled WGS sequence"/>
</dbReference>
<dbReference type="GeneID" id="64591685"/>
<dbReference type="EMBL" id="JABBWE010000029">
    <property type="protein sequence ID" value="KAG1793664.1"/>
    <property type="molecule type" value="Genomic_DNA"/>
</dbReference>
<accession>A0A9P7AQR6</accession>
<evidence type="ECO:0000313" key="2">
    <source>
        <dbReference type="Proteomes" id="UP000719766"/>
    </source>
</evidence>
<evidence type="ECO:0000313" key="1">
    <source>
        <dbReference type="EMBL" id="KAG1793664.1"/>
    </source>
</evidence>
<dbReference type="InterPro" id="IPR041078">
    <property type="entry name" value="Plavaka"/>
</dbReference>
<keyword evidence="2" id="KW-1185">Reference proteome</keyword>